<dbReference type="Pfam" id="PF00400">
    <property type="entry name" value="WD40"/>
    <property type="match status" value="2"/>
</dbReference>
<evidence type="ECO:0000256" key="3">
    <source>
        <dbReference type="ARBA" id="ARBA00022737"/>
    </source>
</evidence>
<organism evidence="5 6">
    <name type="scientific">Cystoisospora suis</name>
    <dbReference type="NCBI Taxonomy" id="483139"/>
    <lineage>
        <taxon>Eukaryota</taxon>
        <taxon>Sar</taxon>
        <taxon>Alveolata</taxon>
        <taxon>Apicomplexa</taxon>
        <taxon>Conoidasida</taxon>
        <taxon>Coccidia</taxon>
        <taxon>Eucoccidiorida</taxon>
        <taxon>Eimeriorina</taxon>
        <taxon>Sarcocystidae</taxon>
        <taxon>Cystoisospora</taxon>
    </lineage>
</organism>
<evidence type="ECO:0000313" key="5">
    <source>
        <dbReference type="EMBL" id="PHJ23336.1"/>
    </source>
</evidence>
<dbReference type="PROSITE" id="PS50082">
    <property type="entry name" value="WD_REPEATS_2"/>
    <property type="match status" value="1"/>
</dbReference>
<dbReference type="InterPro" id="IPR044285">
    <property type="entry name" value="PWP1"/>
</dbReference>
<dbReference type="Proteomes" id="UP000221165">
    <property type="component" value="Unassembled WGS sequence"/>
</dbReference>
<keyword evidence="6" id="KW-1185">Reference proteome</keyword>
<dbReference type="SUPFAM" id="SSF50978">
    <property type="entry name" value="WD40 repeat-like"/>
    <property type="match status" value="1"/>
</dbReference>
<comment type="caution">
    <text evidence="5">The sequence shown here is derived from an EMBL/GenBank/DDBJ whole genome shotgun (WGS) entry which is preliminary data.</text>
</comment>
<proteinExistence type="predicted"/>
<dbReference type="GO" id="GO:0006364">
    <property type="term" value="P:rRNA processing"/>
    <property type="evidence" value="ECO:0007669"/>
    <property type="project" value="InterPro"/>
</dbReference>
<dbReference type="InterPro" id="IPR019775">
    <property type="entry name" value="WD40_repeat_CS"/>
</dbReference>
<gene>
    <name evidence="5" type="ORF">CSUI_002814</name>
</gene>
<dbReference type="PROSITE" id="PS50294">
    <property type="entry name" value="WD_REPEATS_REGION"/>
    <property type="match status" value="1"/>
</dbReference>
<dbReference type="EMBL" id="MIGC01001197">
    <property type="protein sequence ID" value="PHJ23336.1"/>
    <property type="molecule type" value="Genomic_DNA"/>
</dbReference>
<keyword evidence="3" id="KW-0677">Repeat</keyword>
<evidence type="ECO:0000256" key="2">
    <source>
        <dbReference type="ARBA" id="ARBA00022574"/>
    </source>
</evidence>
<dbReference type="RefSeq" id="XP_067925012.1">
    <property type="nucleotide sequence ID" value="XM_068063013.1"/>
</dbReference>
<dbReference type="InterPro" id="IPR036322">
    <property type="entry name" value="WD40_repeat_dom_sf"/>
</dbReference>
<dbReference type="PANTHER" id="PTHR14091">
    <property type="entry name" value="PERIODIC TRYPTOPHAN PROTEIN 1"/>
    <property type="match status" value="1"/>
</dbReference>
<dbReference type="InterPro" id="IPR015943">
    <property type="entry name" value="WD40/YVTN_repeat-like_dom_sf"/>
</dbReference>
<name>A0A2C6L7Z0_9APIC</name>
<evidence type="ECO:0000313" key="6">
    <source>
        <dbReference type="Proteomes" id="UP000221165"/>
    </source>
</evidence>
<feature type="non-terminal residue" evidence="5">
    <location>
        <position position="1"/>
    </location>
</feature>
<dbReference type="PROSITE" id="PS00678">
    <property type="entry name" value="WD_REPEATS_1"/>
    <property type="match status" value="1"/>
</dbReference>
<dbReference type="GO" id="GO:0005634">
    <property type="term" value="C:nucleus"/>
    <property type="evidence" value="ECO:0007669"/>
    <property type="project" value="TreeGrafter"/>
</dbReference>
<dbReference type="OrthoDB" id="270624at2759"/>
<accession>A0A2C6L7Z0</accession>
<feature type="repeat" description="WD" evidence="4">
    <location>
        <begin position="1"/>
        <end position="25"/>
    </location>
</feature>
<protein>
    <submittedName>
        <fullName evidence="5">Wd g-beta repeat-containing protein</fullName>
    </submittedName>
</protein>
<dbReference type="SMART" id="SM00320">
    <property type="entry name" value="WD40"/>
    <property type="match status" value="1"/>
</dbReference>
<evidence type="ECO:0000256" key="4">
    <source>
        <dbReference type="PROSITE-ProRule" id="PRU00221"/>
    </source>
</evidence>
<evidence type="ECO:0000256" key="1">
    <source>
        <dbReference type="ARBA" id="ARBA00022553"/>
    </source>
</evidence>
<dbReference type="GeneID" id="94426224"/>
<dbReference type="AlphaFoldDB" id="A0A2C6L7Z0"/>
<reference evidence="5 6" key="1">
    <citation type="journal article" date="2017" name="Int. J. Parasitol.">
        <title>The genome of the protozoan parasite Cystoisospora suis and a reverse vaccinology approach to identify vaccine candidates.</title>
        <authorList>
            <person name="Palmieri N."/>
            <person name="Shrestha A."/>
            <person name="Ruttkowski B."/>
            <person name="Beck T."/>
            <person name="Vogl C."/>
            <person name="Tomley F."/>
            <person name="Blake D.P."/>
            <person name="Joachim A."/>
        </authorList>
    </citation>
    <scope>NUCLEOTIDE SEQUENCE [LARGE SCALE GENOMIC DNA]</scope>
    <source>
        <strain evidence="5 6">Wien I</strain>
    </source>
</reference>
<dbReference type="InterPro" id="IPR001680">
    <property type="entry name" value="WD40_rpt"/>
</dbReference>
<dbReference type="VEuPathDB" id="ToxoDB:CSUI_002814"/>
<dbReference type="Gene3D" id="2.130.10.10">
    <property type="entry name" value="YVTN repeat-like/Quinoprotein amine dehydrogenase"/>
    <property type="match status" value="1"/>
</dbReference>
<sequence length="92" mass="10554">QILASGSADDTVKLWDLTTARCLYTYRHHTNKVQSIRWHPVEEAVLLSASFDRRAAVIDVRTAGKSAMHAPLRADAEVCVWDRHHPMNFWVR</sequence>
<keyword evidence="2 4" id="KW-0853">WD repeat</keyword>
<keyword evidence="1" id="KW-0597">Phosphoprotein</keyword>
<dbReference type="PANTHER" id="PTHR14091:SF0">
    <property type="entry name" value="PERIODIC TRYPTOPHAN PROTEIN 1 HOMOLOG"/>
    <property type="match status" value="1"/>
</dbReference>